<keyword evidence="2" id="KW-1185">Reference proteome</keyword>
<evidence type="ECO:0000313" key="1">
    <source>
        <dbReference type="EMBL" id="GGW33468.1"/>
    </source>
</evidence>
<evidence type="ECO:0000313" key="2">
    <source>
        <dbReference type="Proteomes" id="UP000634668"/>
    </source>
</evidence>
<dbReference type="Pfam" id="PF07606">
    <property type="entry name" value="DUF1569"/>
    <property type="match status" value="1"/>
</dbReference>
<dbReference type="RefSeq" id="WP_026812858.1">
    <property type="nucleotide sequence ID" value="NZ_BMWP01000010.1"/>
</dbReference>
<gene>
    <name evidence="1" type="ORF">GCM10007383_18190</name>
</gene>
<protein>
    <recommendedName>
        <fullName evidence="3">DUF1569 domain-containing protein</fullName>
    </recommendedName>
</protein>
<accession>A0A918IUL9</accession>
<dbReference type="InterPro" id="IPR011463">
    <property type="entry name" value="DUF1569"/>
</dbReference>
<reference evidence="1" key="2">
    <citation type="submission" date="2020-09" db="EMBL/GenBank/DDBJ databases">
        <authorList>
            <person name="Sun Q."/>
            <person name="Kim S."/>
        </authorList>
    </citation>
    <scope>NUCLEOTIDE SEQUENCE</scope>
    <source>
        <strain evidence="1">KCTC 12113</strain>
    </source>
</reference>
<comment type="caution">
    <text evidence="1">The sequence shown here is derived from an EMBL/GenBank/DDBJ whole genome shotgun (WGS) entry which is preliminary data.</text>
</comment>
<dbReference type="EMBL" id="BMWP01000010">
    <property type="protein sequence ID" value="GGW33468.1"/>
    <property type="molecule type" value="Genomic_DNA"/>
</dbReference>
<dbReference type="AlphaFoldDB" id="A0A918IUL9"/>
<dbReference type="Proteomes" id="UP000634668">
    <property type="component" value="Unassembled WGS sequence"/>
</dbReference>
<sequence>MKNIFDPKVTEEIIIRMNTLTPTTVPQWGKMNVAQMLAHCNVPYEMVYTDKHPQPNGLMKLLLKLFVKQIVVNEKQYKKNSRTAPAFIISDERDFEKEKNQLTEYLIKTQKLGADYFHQKESHSFGKLTQTEWNNLFYKHLNHHLEQFGV</sequence>
<name>A0A918IUL9_9FLAO</name>
<reference evidence="1" key="1">
    <citation type="journal article" date="2014" name="Int. J. Syst. Evol. Microbiol.">
        <title>Complete genome sequence of Corynebacterium casei LMG S-19264T (=DSM 44701T), isolated from a smear-ripened cheese.</title>
        <authorList>
            <consortium name="US DOE Joint Genome Institute (JGI-PGF)"/>
            <person name="Walter F."/>
            <person name="Albersmeier A."/>
            <person name="Kalinowski J."/>
            <person name="Ruckert C."/>
        </authorList>
    </citation>
    <scope>NUCLEOTIDE SEQUENCE</scope>
    <source>
        <strain evidence="1">KCTC 12113</strain>
    </source>
</reference>
<proteinExistence type="predicted"/>
<organism evidence="1 2">
    <name type="scientific">Arenibacter certesii</name>
    <dbReference type="NCBI Taxonomy" id="228955"/>
    <lineage>
        <taxon>Bacteria</taxon>
        <taxon>Pseudomonadati</taxon>
        <taxon>Bacteroidota</taxon>
        <taxon>Flavobacteriia</taxon>
        <taxon>Flavobacteriales</taxon>
        <taxon>Flavobacteriaceae</taxon>
        <taxon>Arenibacter</taxon>
    </lineage>
</organism>
<evidence type="ECO:0008006" key="3">
    <source>
        <dbReference type="Google" id="ProtNLM"/>
    </source>
</evidence>